<dbReference type="Pfam" id="PF24515">
    <property type="entry name" value="ARM_KNTC1_3rd"/>
    <property type="match status" value="1"/>
</dbReference>
<protein>
    <recommendedName>
        <fullName evidence="1">KNTC1 third ARM-repeats domain-containing protein</fullName>
    </recommendedName>
</protein>
<dbReference type="EMBL" id="BLXT01003657">
    <property type="protein sequence ID" value="GFO02846.1"/>
    <property type="molecule type" value="Genomic_DNA"/>
</dbReference>
<keyword evidence="3" id="KW-1185">Reference proteome</keyword>
<dbReference type="PANTHER" id="PTHR46114:SF2">
    <property type="entry name" value="CULLIN N-TERMINAL DOMAIN-CONTAINING PROTEIN"/>
    <property type="match status" value="1"/>
</dbReference>
<feature type="domain" description="KNTC1 third ARM-repeats" evidence="1">
    <location>
        <begin position="327"/>
        <end position="430"/>
    </location>
</feature>
<organism evidence="2 3">
    <name type="scientific">Plakobranchus ocellatus</name>
    <dbReference type="NCBI Taxonomy" id="259542"/>
    <lineage>
        <taxon>Eukaryota</taxon>
        <taxon>Metazoa</taxon>
        <taxon>Spiralia</taxon>
        <taxon>Lophotrochozoa</taxon>
        <taxon>Mollusca</taxon>
        <taxon>Gastropoda</taxon>
        <taxon>Heterobranchia</taxon>
        <taxon>Euthyneura</taxon>
        <taxon>Panpulmonata</taxon>
        <taxon>Sacoglossa</taxon>
        <taxon>Placobranchoidea</taxon>
        <taxon>Plakobranchidae</taxon>
        <taxon>Plakobranchus</taxon>
    </lineage>
</organism>
<name>A0AAV3ZV41_9GAST</name>
<dbReference type="AlphaFoldDB" id="A0AAV3ZV41"/>
<evidence type="ECO:0000313" key="2">
    <source>
        <dbReference type="EMBL" id="GFO02846.1"/>
    </source>
</evidence>
<sequence length="566" mass="64787">MNHDPAEWQLFIDSSKRSLKAVLLRNGNKYSSAPVGHSVHLTENYENMKILLNAMKYSEYQWEICGDLKVVGILLGMQKGFTKYCCFLCLWDSRATKEHYVKTDWPVREHFLPGEKSISHEPLVLPEKIILPPLHIKLDLMKNFVKALNKDGQAFLYLRKKFPTLSDAKVKEGIFIGPQIKAMLKDEVFLTKVTPVESEAWNAFKTICEHFLGNKKDPNYKELVSNLLLSYQQLGARMSLKIHFLHNHLDFFPANLGAVSDEHGERFHQDISKMERNYQGRWDPAMLDDFCWMLKRDNPKVKHKAKQGQSCSNDSNGFMPSLEWDKMLCAELVKKLLKSSSGSLKMALAFALNLPQEQAVTLIKSILKSFGTDYKNLKRGSALALAYAEILGDERLVQSSTALQVVPKWGLRLGKIGMEIFKCLPEESQYRLPYHLLMNEDKMMAVIKKEIVMDSLDAWLAMTPIFNISRDKILFRAFINTIEDYNLSQSLPGQAISKAAIATDASPEFLTVMANIRKIMAMFEKKSHAMWCCNSMMDKLRNVEEKKLALQGCIKYTQMWLDSTAD</sequence>
<reference evidence="2 3" key="1">
    <citation type="journal article" date="2021" name="Elife">
        <title>Chloroplast acquisition without the gene transfer in kleptoplastic sea slugs, Plakobranchus ocellatus.</title>
        <authorList>
            <person name="Maeda T."/>
            <person name="Takahashi S."/>
            <person name="Yoshida T."/>
            <person name="Shimamura S."/>
            <person name="Takaki Y."/>
            <person name="Nagai Y."/>
            <person name="Toyoda A."/>
            <person name="Suzuki Y."/>
            <person name="Arimoto A."/>
            <person name="Ishii H."/>
            <person name="Satoh N."/>
            <person name="Nishiyama T."/>
            <person name="Hasebe M."/>
            <person name="Maruyama T."/>
            <person name="Minagawa J."/>
            <person name="Obokata J."/>
            <person name="Shigenobu S."/>
        </authorList>
    </citation>
    <scope>NUCLEOTIDE SEQUENCE [LARGE SCALE GENOMIC DNA]</scope>
</reference>
<feature type="non-terminal residue" evidence="2">
    <location>
        <position position="566"/>
    </location>
</feature>
<dbReference type="PANTHER" id="PTHR46114">
    <property type="entry name" value="APPLE DOMAIN-CONTAINING PROTEIN"/>
    <property type="match status" value="1"/>
</dbReference>
<dbReference type="Proteomes" id="UP000735302">
    <property type="component" value="Unassembled WGS sequence"/>
</dbReference>
<accession>A0AAV3ZV41</accession>
<proteinExistence type="predicted"/>
<evidence type="ECO:0000259" key="1">
    <source>
        <dbReference type="Pfam" id="PF24515"/>
    </source>
</evidence>
<gene>
    <name evidence="2" type="ORF">PoB_002935100</name>
</gene>
<comment type="caution">
    <text evidence="2">The sequence shown here is derived from an EMBL/GenBank/DDBJ whole genome shotgun (WGS) entry which is preliminary data.</text>
</comment>
<dbReference type="InterPro" id="IPR055405">
    <property type="entry name" value="ARM_KNTC1_3rd"/>
</dbReference>
<evidence type="ECO:0000313" key="3">
    <source>
        <dbReference type="Proteomes" id="UP000735302"/>
    </source>
</evidence>